<dbReference type="SUPFAM" id="SSF52047">
    <property type="entry name" value="RNI-like"/>
    <property type="match status" value="1"/>
</dbReference>
<evidence type="ECO:0000313" key="2">
    <source>
        <dbReference type="Proteomes" id="UP000823405"/>
    </source>
</evidence>
<gene>
    <name evidence="1" type="ORF">BGZ97_009617</name>
</gene>
<organism evidence="1 2">
    <name type="scientific">Linnemannia gamsii</name>
    <dbReference type="NCBI Taxonomy" id="64522"/>
    <lineage>
        <taxon>Eukaryota</taxon>
        <taxon>Fungi</taxon>
        <taxon>Fungi incertae sedis</taxon>
        <taxon>Mucoromycota</taxon>
        <taxon>Mortierellomycotina</taxon>
        <taxon>Mortierellomycetes</taxon>
        <taxon>Mortierellales</taxon>
        <taxon>Mortierellaceae</taxon>
        <taxon>Linnemannia</taxon>
    </lineage>
</organism>
<evidence type="ECO:0000313" key="1">
    <source>
        <dbReference type="EMBL" id="KAG0279128.1"/>
    </source>
</evidence>
<name>A0A9P6UDX2_9FUNG</name>
<reference evidence="1" key="1">
    <citation type="journal article" date="2020" name="Fungal Divers.">
        <title>Resolving the Mortierellaceae phylogeny through synthesis of multi-gene phylogenetics and phylogenomics.</title>
        <authorList>
            <person name="Vandepol N."/>
            <person name="Liber J."/>
            <person name="Desiro A."/>
            <person name="Na H."/>
            <person name="Kennedy M."/>
            <person name="Barry K."/>
            <person name="Grigoriev I.V."/>
            <person name="Miller A.N."/>
            <person name="O'Donnell K."/>
            <person name="Stajich J.E."/>
            <person name="Bonito G."/>
        </authorList>
    </citation>
    <scope>NUCLEOTIDE SEQUENCE</scope>
    <source>
        <strain evidence="1">NVP60</strain>
    </source>
</reference>
<dbReference type="AlphaFoldDB" id="A0A9P6UDX2"/>
<sequence length="309" mass="35179">MKEDNDGWMNQVMEEYWDLDLEQLQSLEISHGNDSDGEGDEEEYSLAVATPPSQKEVKAHLTSVQFCSVGGGYLSEEELRGMLALCPNLTDIVIPSISSINPQQLAQDIAQKLCPKLTTLHKGHDSNWMLMVRILEALPAQQVQEFNCLESAFMIPGLSSDDIGSMFRRHSQTLRVLRLKGWRDIDSKTIQVILVECVALEQLDVHFWNVMMIGPQQQQQQRQQRWTLCIDLDDAIEFPWGCTNIRDLSLTITIPDEPFRHLGKGEVPYYVRSFPTILTEAEAAQFRSLEALYRQLGALTELERLDLKA</sequence>
<feature type="non-terminal residue" evidence="1">
    <location>
        <position position="309"/>
    </location>
</feature>
<accession>A0A9P6UDX2</accession>
<keyword evidence="2" id="KW-1185">Reference proteome</keyword>
<dbReference type="OrthoDB" id="2441979at2759"/>
<proteinExistence type="predicted"/>
<protein>
    <submittedName>
        <fullName evidence="1">Uncharacterized protein</fullName>
    </submittedName>
</protein>
<comment type="caution">
    <text evidence="1">The sequence shown here is derived from an EMBL/GenBank/DDBJ whole genome shotgun (WGS) entry which is preliminary data.</text>
</comment>
<dbReference type="EMBL" id="JAAAIN010004675">
    <property type="protein sequence ID" value="KAG0279128.1"/>
    <property type="molecule type" value="Genomic_DNA"/>
</dbReference>
<dbReference type="InterPro" id="IPR032675">
    <property type="entry name" value="LRR_dom_sf"/>
</dbReference>
<dbReference type="Gene3D" id="3.80.10.10">
    <property type="entry name" value="Ribonuclease Inhibitor"/>
    <property type="match status" value="1"/>
</dbReference>
<dbReference type="Proteomes" id="UP000823405">
    <property type="component" value="Unassembled WGS sequence"/>
</dbReference>